<evidence type="ECO:0000256" key="9">
    <source>
        <dbReference type="SAM" id="MobiDB-lite"/>
    </source>
</evidence>
<comment type="function">
    <text evidence="1 8">Involved in nucleolar integrity and required for processing of the pre-rRNA for the 60S ribosome subunit.</text>
</comment>
<dbReference type="HOGENOM" id="CLU_125051_1_0_1"/>
<feature type="compositionally biased region" description="Basic residues" evidence="9">
    <location>
        <begin position="29"/>
        <end position="39"/>
    </location>
</feature>
<sequence length="127" mass="14573">MSAEPSSSAQTTAPVVISVAPSKNGRTPGKAHKSAKTALRRSYISPSVKTPFEKRMEKEKAQQAAKQLEKELKEEKETDRQRKINIIKERRARKEEKQREEELRAKMSAKKLQRMKKREGRSKKING</sequence>
<name>A0A095CBY1_CRYD2</name>
<evidence type="ECO:0000313" key="10">
    <source>
        <dbReference type="EMBL" id="KGB78030.1"/>
    </source>
</evidence>
<keyword evidence="4 8" id="KW-0690">Ribosome biogenesis</keyword>
<proteinExistence type="inferred from homology"/>
<protein>
    <recommendedName>
        <fullName evidence="8">rRNA-processing protein</fullName>
    </recommendedName>
</protein>
<comment type="subcellular location">
    <subcellularLocation>
        <location evidence="2 8">Nucleus</location>
        <location evidence="2 8">Nucleolus</location>
    </subcellularLocation>
</comment>
<evidence type="ECO:0000256" key="5">
    <source>
        <dbReference type="ARBA" id="ARBA00022552"/>
    </source>
</evidence>
<reference evidence="10 11" key="2">
    <citation type="journal article" date="2018" name="Proc. Natl. Acad. Sci.">
        <title>RNAi is a critical determinant of centromere evolution in closely related fungi.</title>
        <authorList>
            <person name="Yadav V."/>
            <person name="Sun S."/>
            <person name="Billmyre R.B."/>
            <person name="Thimmappa B.C."/>
            <person name="Shea T."/>
            <person name="Lintner R."/>
            <person name="Bakkeren G."/>
            <person name="Cuomo C.A."/>
            <person name="Heitman J."/>
            <person name="Sanyal K."/>
        </authorList>
    </citation>
    <scope>NUCLEOTIDE SEQUENCE [LARGE SCALE GENOMIC DNA]</scope>
    <source>
        <strain evidence="10 11">R265</strain>
    </source>
</reference>
<evidence type="ECO:0000256" key="7">
    <source>
        <dbReference type="ARBA" id="ARBA00023242"/>
    </source>
</evidence>
<dbReference type="InterPro" id="IPR005579">
    <property type="entry name" value="Cgr1-like"/>
</dbReference>
<keyword evidence="11" id="KW-1185">Reference proteome</keyword>
<evidence type="ECO:0000256" key="8">
    <source>
        <dbReference type="RuleBase" id="RU363084"/>
    </source>
</evidence>
<evidence type="ECO:0000256" key="3">
    <source>
        <dbReference type="ARBA" id="ARBA00007869"/>
    </source>
</evidence>
<dbReference type="Proteomes" id="UP000029445">
    <property type="component" value="Chromosome 6"/>
</dbReference>
<dbReference type="Pfam" id="PF03879">
    <property type="entry name" value="Cgr1"/>
    <property type="match status" value="1"/>
</dbReference>
<gene>
    <name evidence="10" type="ORF">CNBG_4117</name>
</gene>
<dbReference type="GO" id="GO:0006364">
    <property type="term" value="P:rRNA processing"/>
    <property type="evidence" value="ECO:0007669"/>
    <property type="project" value="UniProtKB-UniRule"/>
</dbReference>
<comment type="similarity">
    <text evidence="3 8">Belongs to the CGR1 family.</text>
</comment>
<dbReference type="GO" id="GO:0005730">
    <property type="term" value="C:nucleolus"/>
    <property type="evidence" value="ECO:0007669"/>
    <property type="project" value="UniProtKB-SubCell"/>
</dbReference>
<dbReference type="EMBL" id="CP025764">
    <property type="protein sequence ID" value="KGB78030.1"/>
    <property type="molecule type" value="Genomic_DNA"/>
</dbReference>
<reference evidence="10 11" key="1">
    <citation type="journal article" date="2011" name="MBio">
        <title>Genome variation in Cryptococcus gattii, an emerging pathogen of immunocompetent hosts.</title>
        <authorList>
            <person name="D'Souza C.A."/>
            <person name="Kronstad J.W."/>
            <person name="Taylor G."/>
            <person name="Warren R."/>
            <person name="Yuen M."/>
            <person name="Hu G."/>
            <person name="Jung W.H."/>
            <person name="Sham A."/>
            <person name="Kidd S.E."/>
            <person name="Tangen K."/>
            <person name="Lee N."/>
            <person name="Zeilmaker T."/>
            <person name="Sawkins J."/>
            <person name="McVicker G."/>
            <person name="Shah S."/>
            <person name="Gnerre S."/>
            <person name="Griggs A."/>
            <person name="Zeng Q."/>
            <person name="Bartlett K."/>
            <person name="Li W."/>
            <person name="Wang X."/>
            <person name="Heitman J."/>
            <person name="Stajich J.E."/>
            <person name="Fraser J.A."/>
            <person name="Meyer W."/>
            <person name="Carter D."/>
            <person name="Schein J."/>
            <person name="Krzywinski M."/>
            <person name="Kwon-Chung K.J."/>
            <person name="Varma A."/>
            <person name="Wang J."/>
            <person name="Brunham R."/>
            <person name="Fyfe M."/>
            <person name="Ouellette B.F."/>
            <person name="Siddiqui A."/>
            <person name="Marra M."/>
            <person name="Jones S."/>
            <person name="Holt R."/>
            <person name="Birren B.W."/>
            <person name="Galagan J.E."/>
            <person name="Cuomo C.A."/>
        </authorList>
    </citation>
    <scope>NUCLEOTIDE SEQUENCE [LARGE SCALE GENOMIC DNA]</scope>
    <source>
        <strain evidence="10 11">R265</strain>
    </source>
</reference>
<keyword evidence="6" id="KW-0175">Coiled coil</keyword>
<feature type="compositionally biased region" description="Basic and acidic residues" evidence="9">
    <location>
        <begin position="51"/>
        <end position="105"/>
    </location>
</feature>
<evidence type="ECO:0000313" key="11">
    <source>
        <dbReference type="Proteomes" id="UP000029445"/>
    </source>
</evidence>
<dbReference type="GeneID" id="88180351"/>
<feature type="compositionally biased region" description="Polar residues" evidence="9">
    <location>
        <begin position="1"/>
        <end position="13"/>
    </location>
</feature>
<dbReference type="OMA" id="NGKQWHD"/>
<evidence type="ECO:0000256" key="6">
    <source>
        <dbReference type="ARBA" id="ARBA00023054"/>
    </source>
</evidence>
<dbReference type="AlphaFoldDB" id="A0A095CBY1"/>
<organism evidence="10 11">
    <name type="scientific">Cryptococcus deuterogattii (strain R265)</name>
    <name type="common">Cryptococcus gattii VGII (strain R265)</name>
    <dbReference type="NCBI Taxonomy" id="294750"/>
    <lineage>
        <taxon>Eukaryota</taxon>
        <taxon>Fungi</taxon>
        <taxon>Dikarya</taxon>
        <taxon>Basidiomycota</taxon>
        <taxon>Agaricomycotina</taxon>
        <taxon>Tremellomycetes</taxon>
        <taxon>Tremellales</taxon>
        <taxon>Cryptococcaceae</taxon>
        <taxon>Cryptococcus</taxon>
        <taxon>Cryptococcus gattii species complex</taxon>
    </lineage>
</organism>
<evidence type="ECO:0000256" key="1">
    <source>
        <dbReference type="ARBA" id="ARBA00004090"/>
    </source>
</evidence>
<dbReference type="VEuPathDB" id="FungiDB:CNBG_4117"/>
<dbReference type="KEGG" id="cdeu:CNBG_4117"/>
<dbReference type="RefSeq" id="XP_062883803.1">
    <property type="nucleotide sequence ID" value="XM_063028076.1"/>
</dbReference>
<keyword evidence="7 8" id="KW-0539">Nucleus</keyword>
<evidence type="ECO:0000256" key="2">
    <source>
        <dbReference type="ARBA" id="ARBA00004604"/>
    </source>
</evidence>
<dbReference type="OrthoDB" id="277961at2759"/>
<feature type="region of interest" description="Disordered" evidence="9">
    <location>
        <begin position="1"/>
        <end position="127"/>
    </location>
</feature>
<evidence type="ECO:0000256" key="4">
    <source>
        <dbReference type="ARBA" id="ARBA00022517"/>
    </source>
</evidence>
<feature type="compositionally biased region" description="Basic residues" evidence="9">
    <location>
        <begin position="107"/>
        <end position="127"/>
    </location>
</feature>
<accession>A0A095CBY1</accession>
<keyword evidence="5 8" id="KW-0698">rRNA processing</keyword>